<dbReference type="PANTHER" id="PTHR30336">
    <property type="entry name" value="INNER MEMBRANE PROTEIN, PROBABLE PERMEASE"/>
    <property type="match status" value="1"/>
</dbReference>
<evidence type="ECO:0000313" key="3">
    <source>
        <dbReference type="Proteomes" id="UP000034883"/>
    </source>
</evidence>
<dbReference type="PANTHER" id="PTHR30336:SF20">
    <property type="entry name" value="DUF218 DOMAIN-CONTAINING PROTEIN"/>
    <property type="match status" value="1"/>
</dbReference>
<dbReference type="STRING" id="927083.DB32_002200"/>
<dbReference type="Gene3D" id="3.40.50.620">
    <property type="entry name" value="HUPs"/>
    <property type="match status" value="1"/>
</dbReference>
<accession>A0A0F6YIF0</accession>
<dbReference type="EMBL" id="CP011125">
    <property type="protein sequence ID" value="AKF05051.1"/>
    <property type="molecule type" value="Genomic_DNA"/>
</dbReference>
<protein>
    <recommendedName>
        <fullName evidence="1">DUF218 domain-containing protein</fullName>
    </recommendedName>
</protein>
<dbReference type="Pfam" id="PF02698">
    <property type="entry name" value="DUF218"/>
    <property type="match status" value="1"/>
</dbReference>
<dbReference type="OrthoDB" id="9809813at2"/>
<gene>
    <name evidence="2" type="ORF">DB32_002200</name>
</gene>
<dbReference type="AlphaFoldDB" id="A0A0F6YIF0"/>
<organism evidence="2 3">
    <name type="scientific">Sandaracinus amylolyticus</name>
    <dbReference type="NCBI Taxonomy" id="927083"/>
    <lineage>
        <taxon>Bacteria</taxon>
        <taxon>Pseudomonadati</taxon>
        <taxon>Myxococcota</taxon>
        <taxon>Polyangia</taxon>
        <taxon>Polyangiales</taxon>
        <taxon>Sandaracinaceae</taxon>
        <taxon>Sandaracinus</taxon>
    </lineage>
</organism>
<dbReference type="CDD" id="cd06259">
    <property type="entry name" value="YdcF-like"/>
    <property type="match status" value="1"/>
</dbReference>
<proteinExistence type="predicted"/>
<dbReference type="KEGG" id="samy:DB32_002200"/>
<dbReference type="InterPro" id="IPR003848">
    <property type="entry name" value="DUF218"/>
</dbReference>
<sequence>MLRRWSVMLVGAAVAAWVAAAVAIEARGARVAPEGAYDAIVVLGCRVNEDGRASRVLARRARRAASLWLDGRAPLVVLTGGVGSHPPSEARAAAAILRERGVPDDAMILEERSTSTAENARFARALTDARRVLIVTDGFHATRAALVFAREFDEVAVSPVTAGPWVRTKGALREVPLLVRDWALR</sequence>
<reference evidence="2 3" key="1">
    <citation type="submission" date="2015-03" db="EMBL/GenBank/DDBJ databases">
        <title>Genome assembly of Sandaracinus amylolyticus DSM 53668.</title>
        <authorList>
            <person name="Sharma G."/>
            <person name="Subramanian S."/>
        </authorList>
    </citation>
    <scope>NUCLEOTIDE SEQUENCE [LARGE SCALE GENOMIC DNA]</scope>
    <source>
        <strain evidence="2 3">DSM 53668</strain>
    </source>
</reference>
<dbReference type="Proteomes" id="UP000034883">
    <property type="component" value="Chromosome"/>
</dbReference>
<dbReference type="InterPro" id="IPR014729">
    <property type="entry name" value="Rossmann-like_a/b/a_fold"/>
</dbReference>
<evidence type="ECO:0000313" key="2">
    <source>
        <dbReference type="EMBL" id="AKF05051.1"/>
    </source>
</evidence>
<dbReference type="RefSeq" id="WP_083457301.1">
    <property type="nucleotide sequence ID" value="NZ_CP011125.1"/>
</dbReference>
<keyword evidence="3" id="KW-1185">Reference proteome</keyword>
<evidence type="ECO:0000259" key="1">
    <source>
        <dbReference type="Pfam" id="PF02698"/>
    </source>
</evidence>
<dbReference type="GO" id="GO:0005886">
    <property type="term" value="C:plasma membrane"/>
    <property type="evidence" value="ECO:0007669"/>
    <property type="project" value="TreeGrafter"/>
</dbReference>
<dbReference type="InterPro" id="IPR051599">
    <property type="entry name" value="Cell_Envelope_Assoc"/>
</dbReference>
<feature type="domain" description="DUF218" evidence="1">
    <location>
        <begin position="38"/>
        <end position="182"/>
    </location>
</feature>
<name>A0A0F6YIF0_9BACT</name>